<organism evidence="2 3">
    <name type="scientific">Puccinia sorghi</name>
    <dbReference type="NCBI Taxonomy" id="27349"/>
    <lineage>
        <taxon>Eukaryota</taxon>
        <taxon>Fungi</taxon>
        <taxon>Dikarya</taxon>
        <taxon>Basidiomycota</taxon>
        <taxon>Pucciniomycotina</taxon>
        <taxon>Pucciniomycetes</taxon>
        <taxon>Pucciniales</taxon>
        <taxon>Pucciniaceae</taxon>
        <taxon>Puccinia</taxon>
    </lineage>
</organism>
<name>A0A0L6U5M8_9BASI</name>
<evidence type="ECO:0000256" key="1">
    <source>
        <dbReference type="SAM" id="MobiDB-lite"/>
    </source>
</evidence>
<accession>A0A0L6U5M8</accession>
<comment type="caution">
    <text evidence="2">The sequence shown here is derived from an EMBL/GenBank/DDBJ whole genome shotgun (WGS) entry which is preliminary data.</text>
</comment>
<feature type="compositionally biased region" description="Basic residues" evidence="1">
    <location>
        <begin position="49"/>
        <end position="59"/>
    </location>
</feature>
<feature type="region of interest" description="Disordered" evidence="1">
    <location>
        <begin position="40"/>
        <end position="94"/>
    </location>
</feature>
<dbReference type="AlphaFoldDB" id="A0A0L6U5M8"/>
<evidence type="ECO:0000313" key="3">
    <source>
        <dbReference type="Proteomes" id="UP000037035"/>
    </source>
</evidence>
<keyword evidence="3" id="KW-1185">Reference proteome</keyword>
<dbReference type="STRING" id="27349.A0A0L6U5M8"/>
<evidence type="ECO:0000313" key="2">
    <source>
        <dbReference type="EMBL" id="KNZ43824.1"/>
    </source>
</evidence>
<proteinExistence type="predicted"/>
<sequence length="94" mass="10547">MSLSIASSLDHLKLLWNKWALNIPGAFLFSVPLTDELLESHQNPSPLSKGRRKKPHKSQKLASLRCQTTLHSNHLQDVSPPHSPHPFLKSSHSL</sequence>
<protein>
    <submittedName>
        <fullName evidence="2">Uncharacterized protein</fullName>
    </submittedName>
</protein>
<dbReference type="Proteomes" id="UP000037035">
    <property type="component" value="Unassembled WGS sequence"/>
</dbReference>
<dbReference type="VEuPathDB" id="FungiDB:VP01_982g2"/>
<reference evidence="2 3" key="1">
    <citation type="submission" date="2015-08" db="EMBL/GenBank/DDBJ databases">
        <title>Next Generation Sequencing and Analysis of the Genome of Puccinia sorghi L Schw, the Causal Agent of Maize Common Rust.</title>
        <authorList>
            <person name="Rochi L."/>
            <person name="Burguener G."/>
            <person name="Darino M."/>
            <person name="Turjanski A."/>
            <person name="Kreff E."/>
            <person name="Dieguez M.J."/>
            <person name="Sacco F."/>
        </authorList>
    </citation>
    <scope>NUCLEOTIDE SEQUENCE [LARGE SCALE GENOMIC DNA]</scope>
    <source>
        <strain evidence="2 3">RO10H11247</strain>
    </source>
</reference>
<feature type="compositionally biased region" description="Polar residues" evidence="1">
    <location>
        <begin position="65"/>
        <end position="76"/>
    </location>
</feature>
<gene>
    <name evidence="2" type="ORF">VP01_982g2</name>
</gene>
<dbReference type="EMBL" id="LAVV01015525">
    <property type="protein sequence ID" value="KNZ43824.1"/>
    <property type="molecule type" value="Genomic_DNA"/>
</dbReference>